<dbReference type="Gene3D" id="1.10.238.10">
    <property type="entry name" value="EF-hand"/>
    <property type="match status" value="2"/>
</dbReference>
<organism evidence="5 6">
    <name type="scientific">Coccomyxa viridis</name>
    <dbReference type="NCBI Taxonomy" id="1274662"/>
    <lineage>
        <taxon>Eukaryota</taxon>
        <taxon>Viridiplantae</taxon>
        <taxon>Chlorophyta</taxon>
        <taxon>core chlorophytes</taxon>
        <taxon>Trebouxiophyceae</taxon>
        <taxon>Trebouxiophyceae incertae sedis</taxon>
        <taxon>Coccomyxaceae</taxon>
        <taxon>Coccomyxa</taxon>
    </lineage>
</organism>
<reference evidence="5 6" key="1">
    <citation type="submission" date="2024-06" db="EMBL/GenBank/DDBJ databases">
        <authorList>
            <person name="Kraege A."/>
            <person name="Thomma B."/>
        </authorList>
    </citation>
    <scope>NUCLEOTIDE SEQUENCE [LARGE SCALE GENOMIC DNA]</scope>
</reference>
<dbReference type="PANTHER" id="PTHR11216:SF170">
    <property type="entry name" value="DYNAMIN ASSOCIATED PROTEIN 160, ISOFORM D"/>
    <property type="match status" value="1"/>
</dbReference>
<dbReference type="EMBL" id="CAXHTA020000019">
    <property type="protein sequence ID" value="CAL5228775.1"/>
    <property type="molecule type" value="Genomic_DNA"/>
</dbReference>
<accession>A0ABP1GBU4</accession>
<dbReference type="SUPFAM" id="SSF47473">
    <property type="entry name" value="EF-hand"/>
    <property type="match status" value="2"/>
</dbReference>
<proteinExistence type="predicted"/>
<dbReference type="InterPro" id="IPR002048">
    <property type="entry name" value="EF_hand_dom"/>
</dbReference>
<comment type="caution">
    <text evidence="5">The sequence shown here is derived from an EMBL/GenBank/DDBJ whole genome shotgun (WGS) entry which is preliminary data.</text>
</comment>
<gene>
    <name evidence="5" type="primary">g11965</name>
    <name evidence="5" type="ORF">VP750_LOCUS10681</name>
</gene>
<feature type="domain" description="EH" evidence="3">
    <location>
        <begin position="141"/>
        <end position="186"/>
    </location>
</feature>
<sequence>MDADLFERWFVIADQDHDGMVSGSEAVEFFQRSNLGQETLFQIWGLVAGDNSALTKPQFYSSLRLISLAQRSGGTIPEAQARSLLVGIGPAIPPPTLTGLPIPRQSVTQQTWQASPQVPGAAAAESASSQNAAFPPMAAADARRYEHIFQQMDGDRDNYVLGGECFGYFMQWGLPKAALKDIWELVAGDEGRLTQRQFIGCIYLMELAKKGAPLLPRLPPGPFPPVAQSGPSDAPQRAVSLSGLQGETHDVFSRELQVPGLPAKVHYSAAQQPAYAPRIPQPNISSLNAVERTHVQSEQRTAQDQDQQLYQAQMSGQAAKERAEAYRTALQELTLFRSRTSAALLQAQERADKEAREANTMQAQYETAWSNAEATHAQGRQLLDSLTKARSCKVEAQSKLEQLQRDIAELSSLSPDTVAAEEAVTQKLQEEIDAAEAQHAKLEMQADATRAERRRLEGALEEVQLTCAAGQADLAALRKDLSALEHKLQAEDGEAGTELKSLLKHTAEVYRTLLGNAQKAGITVPPEALLGGSGATGKGAPRWNDFAALEAEDWEDFEDEGFQVIDGKQRADRAQQPAEEEPSQALGAQHSSHDMDALTEPRSSAEEDARMQEPAAEASPQQPHTTTQHSNASAGFAVDFGDTATSSEGTTKASFPSFASFGEDSKPKTSTAQDGWAAF</sequence>
<dbReference type="InterPro" id="IPR011992">
    <property type="entry name" value="EF-hand-dom_pair"/>
</dbReference>
<name>A0ABP1GBU4_9CHLO</name>
<feature type="region of interest" description="Disordered" evidence="2">
    <location>
        <begin position="569"/>
        <end position="679"/>
    </location>
</feature>
<feature type="domain" description="EF-hand" evidence="4">
    <location>
        <begin position="1"/>
        <end position="36"/>
    </location>
</feature>
<evidence type="ECO:0000259" key="3">
    <source>
        <dbReference type="PROSITE" id="PS50031"/>
    </source>
</evidence>
<evidence type="ECO:0000313" key="5">
    <source>
        <dbReference type="EMBL" id="CAL5228775.1"/>
    </source>
</evidence>
<evidence type="ECO:0000259" key="4">
    <source>
        <dbReference type="PROSITE" id="PS50222"/>
    </source>
</evidence>
<dbReference type="Proteomes" id="UP001497392">
    <property type="component" value="Unassembled WGS sequence"/>
</dbReference>
<dbReference type="SMART" id="SM00027">
    <property type="entry name" value="EH"/>
    <property type="match status" value="2"/>
</dbReference>
<dbReference type="Pfam" id="PF12763">
    <property type="entry name" value="EH"/>
    <property type="match status" value="2"/>
</dbReference>
<dbReference type="InterPro" id="IPR000261">
    <property type="entry name" value="EH_dom"/>
</dbReference>
<evidence type="ECO:0000256" key="2">
    <source>
        <dbReference type="SAM" id="MobiDB-lite"/>
    </source>
</evidence>
<keyword evidence="6" id="KW-1185">Reference proteome</keyword>
<dbReference type="PROSITE" id="PS50222">
    <property type="entry name" value="EF_HAND_2"/>
    <property type="match status" value="1"/>
</dbReference>
<dbReference type="PANTHER" id="PTHR11216">
    <property type="entry name" value="EH DOMAIN"/>
    <property type="match status" value="1"/>
</dbReference>
<keyword evidence="1" id="KW-0175">Coiled coil</keyword>
<feature type="compositionally biased region" description="Polar residues" evidence="2">
    <location>
        <begin position="643"/>
        <end position="654"/>
    </location>
</feature>
<dbReference type="PROSITE" id="PS50031">
    <property type="entry name" value="EH"/>
    <property type="match status" value="2"/>
</dbReference>
<evidence type="ECO:0000313" key="6">
    <source>
        <dbReference type="Proteomes" id="UP001497392"/>
    </source>
</evidence>
<dbReference type="CDD" id="cd00052">
    <property type="entry name" value="EH"/>
    <property type="match status" value="1"/>
</dbReference>
<evidence type="ECO:0000256" key="1">
    <source>
        <dbReference type="SAM" id="Coils"/>
    </source>
</evidence>
<feature type="coiled-coil region" evidence="1">
    <location>
        <begin position="344"/>
        <end position="494"/>
    </location>
</feature>
<protein>
    <submittedName>
        <fullName evidence="5">G11965 protein</fullName>
    </submittedName>
</protein>
<feature type="domain" description="EH" evidence="3">
    <location>
        <begin position="2"/>
        <end position="77"/>
    </location>
</feature>
<feature type="compositionally biased region" description="Polar residues" evidence="2">
    <location>
        <begin position="619"/>
        <end position="633"/>
    </location>
</feature>